<proteinExistence type="predicted"/>
<dbReference type="EMBL" id="GBXM01080979">
    <property type="protein sequence ID" value="JAH27598.1"/>
    <property type="molecule type" value="Transcribed_RNA"/>
</dbReference>
<sequence>MCNGDYEGKGVMVNRQWVDSEAKVSDQTENVKKNSDRNAEVALKEHCESIVVNQTFD</sequence>
<evidence type="ECO:0000313" key="1">
    <source>
        <dbReference type="EMBL" id="JAH27598.1"/>
    </source>
</evidence>
<organism evidence="1">
    <name type="scientific">Anguilla anguilla</name>
    <name type="common">European freshwater eel</name>
    <name type="synonym">Muraena anguilla</name>
    <dbReference type="NCBI Taxonomy" id="7936"/>
    <lineage>
        <taxon>Eukaryota</taxon>
        <taxon>Metazoa</taxon>
        <taxon>Chordata</taxon>
        <taxon>Craniata</taxon>
        <taxon>Vertebrata</taxon>
        <taxon>Euteleostomi</taxon>
        <taxon>Actinopterygii</taxon>
        <taxon>Neopterygii</taxon>
        <taxon>Teleostei</taxon>
        <taxon>Anguilliformes</taxon>
        <taxon>Anguillidae</taxon>
        <taxon>Anguilla</taxon>
    </lineage>
</organism>
<accession>A0A0E9RGW5</accession>
<reference evidence="1" key="1">
    <citation type="submission" date="2014-11" db="EMBL/GenBank/DDBJ databases">
        <authorList>
            <person name="Amaro Gonzalez C."/>
        </authorList>
    </citation>
    <scope>NUCLEOTIDE SEQUENCE</scope>
</reference>
<name>A0A0E9RGW5_ANGAN</name>
<dbReference type="AlphaFoldDB" id="A0A0E9RGW5"/>
<protein>
    <submittedName>
        <fullName evidence="1">Uncharacterized protein</fullName>
    </submittedName>
</protein>
<reference evidence="1" key="2">
    <citation type="journal article" date="2015" name="Fish Shellfish Immunol.">
        <title>Early steps in the European eel (Anguilla anguilla)-Vibrio vulnificus interaction in the gills: Role of the RtxA13 toxin.</title>
        <authorList>
            <person name="Callol A."/>
            <person name="Pajuelo D."/>
            <person name="Ebbesson L."/>
            <person name="Teles M."/>
            <person name="MacKenzie S."/>
            <person name="Amaro C."/>
        </authorList>
    </citation>
    <scope>NUCLEOTIDE SEQUENCE</scope>
</reference>